<keyword evidence="3" id="KW-0547">Nucleotide-binding</keyword>
<dbReference type="Proteomes" id="UP000228945">
    <property type="component" value="Chromosome"/>
</dbReference>
<dbReference type="InterPro" id="IPR003439">
    <property type="entry name" value="ABC_transporter-like_ATP-bd"/>
</dbReference>
<feature type="domain" description="ABC transmembrane type-1" evidence="9">
    <location>
        <begin position="31"/>
        <end position="315"/>
    </location>
</feature>
<dbReference type="InterPro" id="IPR003593">
    <property type="entry name" value="AAA+_ATPase"/>
</dbReference>
<evidence type="ECO:0000256" key="7">
    <source>
        <dbReference type="SAM" id="Phobius"/>
    </source>
</evidence>
<dbReference type="GO" id="GO:0016887">
    <property type="term" value="F:ATP hydrolysis activity"/>
    <property type="evidence" value="ECO:0007669"/>
    <property type="project" value="InterPro"/>
</dbReference>
<evidence type="ECO:0000256" key="2">
    <source>
        <dbReference type="ARBA" id="ARBA00022692"/>
    </source>
</evidence>
<dbReference type="Gene3D" id="1.20.1560.10">
    <property type="entry name" value="ABC transporter type 1, transmembrane domain"/>
    <property type="match status" value="1"/>
</dbReference>
<feature type="transmembrane region" description="Helical" evidence="7">
    <location>
        <begin position="145"/>
        <end position="162"/>
    </location>
</feature>
<feature type="transmembrane region" description="Helical" evidence="7">
    <location>
        <begin position="61"/>
        <end position="81"/>
    </location>
</feature>
<dbReference type="Pfam" id="PF00005">
    <property type="entry name" value="ABC_tran"/>
    <property type="match status" value="1"/>
</dbReference>
<name>A0A2D2AZ86_9CAUL</name>
<dbReference type="InterPro" id="IPR039421">
    <property type="entry name" value="Type_1_exporter"/>
</dbReference>
<evidence type="ECO:0000313" key="11">
    <source>
        <dbReference type="Proteomes" id="UP000228945"/>
    </source>
</evidence>
<organism evidence="10 11">
    <name type="scientific">Caulobacter mirabilis</name>
    <dbReference type="NCBI Taxonomy" id="69666"/>
    <lineage>
        <taxon>Bacteria</taxon>
        <taxon>Pseudomonadati</taxon>
        <taxon>Pseudomonadota</taxon>
        <taxon>Alphaproteobacteria</taxon>
        <taxon>Caulobacterales</taxon>
        <taxon>Caulobacteraceae</taxon>
        <taxon>Caulobacter</taxon>
    </lineage>
</organism>
<keyword evidence="4" id="KW-0067">ATP-binding</keyword>
<gene>
    <name evidence="10" type="primary">cydD</name>
    <name evidence="10" type="ORF">CSW64_13185</name>
</gene>
<evidence type="ECO:0000256" key="4">
    <source>
        <dbReference type="ARBA" id="ARBA00022840"/>
    </source>
</evidence>
<dbReference type="InterPro" id="IPR014216">
    <property type="entry name" value="ABC_transptr_CydD"/>
</dbReference>
<dbReference type="PROSITE" id="PS00211">
    <property type="entry name" value="ABC_TRANSPORTER_1"/>
    <property type="match status" value="1"/>
</dbReference>
<evidence type="ECO:0000259" key="8">
    <source>
        <dbReference type="PROSITE" id="PS50893"/>
    </source>
</evidence>
<dbReference type="SUPFAM" id="SSF52540">
    <property type="entry name" value="P-loop containing nucleoside triphosphate hydrolases"/>
    <property type="match status" value="1"/>
</dbReference>
<dbReference type="KEGG" id="cmb:CSW64_13185"/>
<dbReference type="GO" id="GO:0005886">
    <property type="term" value="C:plasma membrane"/>
    <property type="evidence" value="ECO:0007669"/>
    <property type="project" value="UniProtKB-SubCell"/>
</dbReference>
<dbReference type="GO" id="GO:0140359">
    <property type="term" value="F:ABC-type transporter activity"/>
    <property type="evidence" value="ECO:0007669"/>
    <property type="project" value="InterPro"/>
</dbReference>
<dbReference type="SUPFAM" id="SSF90123">
    <property type="entry name" value="ABC transporter transmembrane region"/>
    <property type="match status" value="1"/>
</dbReference>
<dbReference type="InterPro" id="IPR017871">
    <property type="entry name" value="ABC_transporter-like_CS"/>
</dbReference>
<evidence type="ECO:0000256" key="1">
    <source>
        <dbReference type="ARBA" id="ARBA00004651"/>
    </source>
</evidence>
<keyword evidence="11" id="KW-1185">Reference proteome</keyword>
<proteinExistence type="predicted"/>
<comment type="subcellular location">
    <subcellularLocation>
        <location evidence="1">Cell membrane</location>
        <topology evidence="1">Multi-pass membrane protein</topology>
    </subcellularLocation>
</comment>
<evidence type="ECO:0000256" key="6">
    <source>
        <dbReference type="ARBA" id="ARBA00023136"/>
    </source>
</evidence>
<feature type="domain" description="ABC transporter" evidence="8">
    <location>
        <begin position="344"/>
        <end position="550"/>
    </location>
</feature>
<dbReference type="InterPro" id="IPR036640">
    <property type="entry name" value="ABC1_TM_sf"/>
</dbReference>
<evidence type="ECO:0000256" key="5">
    <source>
        <dbReference type="ARBA" id="ARBA00022989"/>
    </source>
</evidence>
<dbReference type="PROSITE" id="PS50929">
    <property type="entry name" value="ABC_TM1F"/>
    <property type="match status" value="1"/>
</dbReference>
<dbReference type="PROSITE" id="PS50893">
    <property type="entry name" value="ABC_TRANSPORTER_2"/>
    <property type="match status" value="1"/>
</dbReference>
<feature type="transmembrane region" description="Helical" evidence="7">
    <location>
        <begin position="255"/>
        <end position="278"/>
    </location>
</feature>
<reference evidence="10 11" key="1">
    <citation type="submission" date="2017-10" db="EMBL/GenBank/DDBJ databases">
        <title>Genome sequence of Caulobacter mirabilis FWC38.</title>
        <authorList>
            <person name="Fiebig A."/>
            <person name="Crosson S."/>
        </authorList>
    </citation>
    <scope>NUCLEOTIDE SEQUENCE [LARGE SCALE GENOMIC DNA]</scope>
    <source>
        <strain evidence="10 11">FWC 38</strain>
    </source>
</reference>
<dbReference type="AlphaFoldDB" id="A0A2D2AZ86"/>
<dbReference type="GO" id="GO:0042883">
    <property type="term" value="P:cysteine transport"/>
    <property type="evidence" value="ECO:0007669"/>
    <property type="project" value="InterPro"/>
</dbReference>
<keyword evidence="5 7" id="KW-1133">Transmembrane helix</keyword>
<dbReference type="NCBIfam" id="TIGR02857">
    <property type="entry name" value="CydD"/>
    <property type="match status" value="1"/>
</dbReference>
<dbReference type="CDD" id="cd18584">
    <property type="entry name" value="ABC_6TM_AarD_CydD"/>
    <property type="match status" value="1"/>
</dbReference>
<keyword evidence="2 7" id="KW-0812">Transmembrane</keyword>
<dbReference type="InterPro" id="IPR011527">
    <property type="entry name" value="ABC1_TM_dom"/>
</dbReference>
<evidence type="ECO:0000259" key="9">
    <source>
        <dbReference type="PROSITE" id="PS50929"/>
    </source>
</evidence>
<evidence type="ECO:0000256" key="3">
    <source>
        <dbReference type="ARBA" id="ARBA00022741"/>
    </source>
</evidence>
<feature type="transmembrane region" description="Helical" evidence="7">
    <location>
        <begin position="33"/>
        <end position="55"/>
    </location>
</feature>
<sequence>MASMTAHGVLDPRQRAWLRAAAKPGDPALQLAGVWLIVDVLAAIGFAGGLARALALLPQGLAASAPWLVLAAVSLASRGLLSGLSARAGARAAAEIKAQARRQAVGALIDRAPDDGRSAGERMTAAVEGVEALDGYFARFAPARFAAVVAPLLAIAAVAFASPVSAGILLATLPPFVVGMALAGLAAADASRKQFQALARLSGLFLDRVRALPLILAFQAEEAQSGRLARSADNLAERTISVLRIAFLSTGVMEFFAALSVALVAVYCGFNLLGLLPFPVPETLDLQRAFFALALAPEVYAPMRRLAAAYHDRQLAEAAVPALSEPVSVTRPTAKAVLATAPAIRFEAVRVVYPDTDRPVFDGFDLDLPAGSFTALTGASGAGKSTLLHLLLHLAPLTDGEVLVDDRPMAEVGDLAPMIAWVGQTPLIAAGTLADNIALARRNATRAEIAEVAERVGLTGALAARPDGLDAWIDERGGGLSGGERRRLALARALLKPAPILLLDEPTANLDPEAAERLLPVIAEAARGRTTLAATHSEALAALADRRVRL</sequence>
<dbReference type="SMART" id="SM00382">
    <property type="entry name" value="AAA"/>
    <property type="match status" value="1"/>
</dbReference>
<dbReference type="InterPro" id="IPR027417">
    <property type="entry name" value="P-loop_NTPase"/>
</dbReference>
<dbReference type="PANTHER" id="PTHR24221">
    <property type="entry name" value="ATP-BINDING CASSETTE SUB-FAMILY B"/>
    <property type="match status" value="1"/>
</dbReference>
<protein>
    <submittedName>
        <fullName evidence="10">Thiol reductant ABC exporter subunit CydD</fullName>
    </submittedName>
</protein>
<dbReference type="PANTHER" id="PTHR24221:SF261">
    <property type="entry name" value="GLUTATHIONE_L-CYSTEINE TRANSPORT SYSTEM ATP-BINDING_PERMEASE PROTEIN CYDD"/>
    <property type="match status" value="1"/>
</dbReference>
<dbReference type="Pfam" id="PF00664">
    <property type="entry name" value="ABC_membrane"/>
    <property type="match status" value="1"/>
</dbReference>
<accession>A0A2D2AZ86</accession>
<evidence type="ECO:0000313" key="10">
    <source>
        <dbReference type="EMBL" id="ATQ43304.1"/>
    </source>
</evidence>
<dbReference type="GO" id="GO:0005524">
    <property type="term" value="F:ATP binding"/>
    <property type="evidence" value="ECO:0007669"/>
    <property type="project" value="UniProtKB-KW"/>
</dbReference>
<keyword evidence="6 7" id="KW-0472">Membrane</keyword>
<dbReference type="GO" id="GO:0034040">
    <property type="term" value="F:ATPase-coupled lipid transmembrane transporter activity"/>
    <property type="evidence" value="ECO:0007669"/>
    <property type="project" value="TreeGrafter"/>
</dbReference>
<dbReference type="OrthoDB" id="9806127at2"/>
<feature type="transmembrane region" description="Helical" evidence="7">
    <location>
        <begin position="168"/>
        <end position="188"/>
    </location>
</feature>
<dbReference type="EMBL" id="CP024201">
    <property type="protein sequence ID" value="ATQ43304.1"/>
    <property type="molecule type" value="Genomic_DNA"/>
</dbReference>
<dbReference type="Gene3D" id="3.40.50.300">
    <property type="entry name" value="P-loop containing nucleotide triphosphate hydrolases"/>
    <property type="match status" value="1"/>
</dbReference>